<dbReference type="Proteomes" id="UP001420932">
    <property type="component" value="Unassembled WGS sequence"/>
</dbReference>
<evidence type="ECO:0000313" key="7">
    <source>
        <dbReference type="Proteomes" id="UP001420932"/>
    </source>
</evidence>
<dbReference type="Pfam" id="PF00954">
    <property type="entry name" value="S_locus_glycop"/>
    <property type="match status" value="1"/>
</dbReference>
<dbReference type="Gene3D" id="2.90.10.10">
    <property type="entry name" value="Bulb-type lectin domain"/>
    <property type="match status" value="1"/>
</dbReference>
<evidence type="ECO:0000256" key="3">
    <source>
        <dbReference type="SAM" id="Phobius"/>
    </source>
</evidence>
<dbReference type="SUPFAM" id="SSF56112">
    <property type="entry name" value="Protein kinase-like (PK-like)"/>
    <property type="match status" value="1"/>
</dbReference>
<dbReference type="PROSITE" id="PS50927">
    <property type="entry name" value="BULB_LECTIN"/>
    <property type="match status" value="1"/>
</dbReference>
<evidence type="ECO:0000259" key="4">
    <source>
        <dbReference type="PROSITE" id="PS50927"/>
    </source>
</evidence>
<organism evidence="6 7">
    <name type="scientific">Stephania yunnanensis</name>
    <dbReference type="NCBI Taxonomy" id="152371"/>
    <lineage>
        <taxon>Eukaryota</taxon>
        <taxon>Viridiplantae</taxon>
        <taxon>Streptophyta</taxon>
        <taxon>Embryophyta</taxon>
        <taxon>Tracheophyta</taxon>
        <taxon>Spermatophyta</taxon>
        <taxon>Magnoliopsida</taxon>
        <taxon>Ranunculales</taxon>
        <taxon>Menispermaceae</taxon>
        <taxon>Menispermoideae</taxon>
        <taxon>Cissampelideae</taxon>
        <taxon>Stephania</taxon>
    </lineage>
</organism>
<dbReference type="Gene3D" id="3.30.200.20">
    <property type="entry name" value="Phosphorylase Kinase, domain 1"/>
    <property type="match status" value="1"/>
</dbReference>
<dbReference type="FunFam" id="2.90.10.10:FF:000001">
    <property type="entry name" value="G-type lectin S-receptor-like serine/threonine-protein kinase"/>
    <property type="match status" value="1"/>
</dbReference>
<dbReference type="InterPro" id="IPR011009">
    <property type="entry name" value="Kinase-like_dom_sf"/>
</dbReference>
<evidence type="ECO:0000256" key="2">
    <source>
        <dbReference type="ARBA" id="ARBA00023157"/>
    </source>
</evidence>
<keyword evidence="7" id="KW-1185">Reference proteome</keyword>
<dbReference type="PANTHER" id="PTHR32444:SF183">
    <property type="entry name" value="APPLE DOMAIN-CONTAINING PROTEIN"/>
    <property type="match status" value="1"/>
</dbReference>
<keyword evidence="2" id="KW-1015">Disulfide bond</keyword>
<dbReference type="InterPro" id="IPR036426">
    <property type="entry name" value="Bulb-type_lectin_dom_sf"/>
</dbReference>
<keyword evidence="1" id="KW-0732">Signal</keyword>
<keyword evidence="3" id="KW-1133">Transmembrane helix</keyword>
<accession>A0AAP0KHC5</accession>
<dbReference type="Pfam" id="PF01453">
    <property type="entry name" value="B_lectin"/>
    <property type="match status" value="1"/>
</dbReference>
<feature type="domain" description="Apple" evidence="5">
    <location>
        <begin position="344"/>
        <end position="424"/>
    </location>
</feature>
<evidence type="ECO:0000256" key="1">
    <source>
        <dbReference type="ARBA" id="ARBA00022729"/>
    </source>
</evidence>
<comment type="caution">
    <text evidence="6">The sequence shown here is derived from an EMBL/GenBank/DDBJ whole genome shotgun (WGS) entry which is preliminary data.</text>
</comment>
<gene>
    <name evidence="6" type="ORF">Syun_010384</name>
</gene>
<sequence>MVINGKPSLTCFLCFYISLRNSKAGDTVTSTLPLTDGQTLLSAGGRFELGFFNPQSSPNRYLGIWYKELTSDEGIVWVANRQTPLSETNSTLKISNDGNLIIVNKNGSIVWSSNSSSPTQSIVSAQLLDSGNLVLKDQNDNTPSNYLWQSFDHPSDTLLPGMKLGWNLKTGMNLFLSSSKTIADVSIGNYRFGIDLHGVPQLLLWQGEDVRFRAGYWNGVRFPGFPSMNPSPLFPYNFISNEEEVYFTLEFNNQSGVGQLMALNQSGIVTYVLWNAIIHNWVINNIGPVDQCQYYNFCGAYGWCNINNGPVLCQCLDGFIPKSADEWNSMYYSGGCVKRTNFDCRNGEGFLKFSDVKVLDTRNAVLKSKIGLSECEEVCMNNCSCTAYALADIKEGSGCLLWFGELVDIRSYPVNGQELFIKMAASEIDHGKPEINDKRRVILVATCVPLLLGILLLGLIKYTWNRRKENEIGKENIEDSKELELPMLDFNILSAATGNFSYSNKIGEGGFGPVYKVIHIHIHHLLS</sequence>
<dbReference type="EMBL" id="JBBNAF010000004">
    <property type="protein sequence ID" value="KAK9152075.1"/>
    <property type="molecule type" value="Genomic_DNA"/>
</dbReference>
<dbReference type="PROSITE" id="PS50948">
    <property type="entry name" value="PAN"/>
    <property type="match status" value="1"/>
</dbReference>
<dbReference type="GO" id="GO:0048544">
    <property type="term" value="P:recognition of pollen"/>
    <property type="evidence" value="ECO:0007669"/>
    <property type="project" value="InterPro"/>
</dbReference>
<dbReference type="SUPFAM" id="SSF51110">
    <property type="entry name" value="alpha-D-mannose-specific plant lectins"/>
    <property type="match status" value="1"/>
</dbReference>
<dbReference type="InterPro" id="IPR001480">
    <property type="entry name" value="Bulb-type_lectin_dom"/>
</dbReference>
<dbReference type="AlphaFoldDB" id="A0AAP0KHC5"/>
<name>A0AAP0KHC5_9MAGN</name>
<keyword evidence="3" id="KW-0812">Transmembrane</keyword>
<dbReference type="SMART" id="SM00108">
    <property type="entry name" value="B_lectin"/>
    <property type="match status" value="1"/>
</dbReference>
<reference evidence="6 7" key="1">
    <citation type="submission" date="2024-01" db="EMBL/GenBank/DDBJ databases">
        <title>Genome assemblies of Stephania.</title>
        <authorList>
            <person name="Yang L."/>
        </authorList>
    </citation>
    <scope>NUCLEOTIDE SEQUENCE [LARGE SCALE GENOMIC DNA]</scope>
    <source>
        <strain evidence="6">YNDBR</strain>
        <tissue evidence="6">Leaf</tissue>
    </source>
</reference>
<dbReference type="InterPro" id="IPR000858">
    <property type="entry name" value="S_locus_glycoprot_dom"/>
</dbReference>
<dbReference type="SMART" id="SM00473">
    <property type="entry name" value="PAN_AP"/>
    <property type="match status" value="1"/>
</dbReference>
<feature type="domain" description="Bulb-type lectin" evidence="4">
    <location>
        <begin position="25"/>
        <end position="148"/>
    </location>
</feature>
<protein>
    <submittedName>
        <fullName evidence="6">Uncharacterized protein</fullName>
    </submittedName>
</protein>
<proteinExistence type="predicted"/>
<dbReference type="InterPro" id="IPR003609">
    <property type="entry name" value="Pan_app"/>
</dbReference>
<evidence type="ECO:0000313" key="6">
    <source>
        <dbReference type="EMBL" id="KAK9152075.1"/>
    </source>
</evidence>
<dbReference type="CDD" id="cd00028">
    <property type="entry name" value="B_lectin"/>
    <property type="match status" value="1"/>
</dbReference>
<feature type="transmembrane region" description="Helical" evidence="3">
    <location>
        <begin position="441"/>
        <end position="460"/>
    </location>
</feature>
<dbReference type="Pfam" id="PF08276">
    <property type="entry name" value="PAN_2"/>
    <property type="match status" value="1"/>
</dbReference>
<evidence type="ECO:0000259" key="5">
    <source>
        <dbReference type="PROSITE" id="PS50948"/>
    </source>
</evidence>
<dbReference type="PANTHER" id="PTHR32444">
    <property type="entry name" value="BULB-TYPE LECTIN DOMAIN-CONTAINING PROTEIN"/>
    <property type="match status" value="1"/>
</dbReference>
<keyword evidence="3" id="KW-0472">Membrane</keyword>
<dbReference type="CDD" id="cd01098">
    <property type="entry name" value="PAN_AP_plant"/>
    <property type="match status" value="1"/>
</dbReference>